<feature type="transmembrane region" description="Helical" evidence="1">
    <location>
        <begin position="12"/>
        <end position="38"/>
    </location>
</feature>
<evidence type="ECO:0000256" key="1">
    <source>
        <dbReference type="SAM" id="Phobius"/>
    </source>
</evidence>
<evidence type="ECO:0000313" key="2">
    <source>
        <dbReference type="EMBL" id="MVT11207.1"/>
    </source>
</evidence>
<keyword evidence="1" id="KW-0472">Membrane</keyword>
<evidence type="ECO:0000313" key="3">
    <source>
        <dbReference type="Proteomes" id="UP000461730"/>
    </source>
</evidence>
<keyword evidence="1" id="KW-0812">Transmembrane</keyword>
<dbReference type="EMBL" id="WRXN01000012">
    <property type="protein sequence ID" value="MVT11207.1"/>
    <property type="molecule type" value="Genomic_DNA"/>
</dbReference>
<sequence length="85" mass="8823">MQMQKNDLGLKAINLRLALCKIGITACLAIILSLFLFACGSAKESGTSTDSAAVSVPADTAGAKVDTMVKPMDTSVTRPDSTPIH</sequence>
<comment type="caution">
    <text evidence="2">The sequence shown here is derived from an EMBL/GenBank/DDBJ whole genome shotgun (WGS) entry which is preliminary data.</text>
</comment>
<keyword evidence="1" id="KW-1133">Transmembrane helix</keyword>
<dbReference type="Proteomes" id="UP000461730">
    <property type="component" value="Unassembled WGS sequence"/>
</dbReference>
<accession>A0A7K1UA12</accession>
<proteinExistence type="predicted"/>
<name>A0A7K1UA12_9BACT</name>
<organism evidence="2 3">
    <name type="scientific">Chitinophaga tropicalis</name>
    <dbReference type="NCBI Taxonomy" id="2683588"/>
    <lineage>
        <taxon>Bacteria</taxon>
        <taxon>Pseudomonadati</taxon>
        <taxon>Bacteroidota</taxon>
        <taxon>Chitinophagia</taxon>
        <taxon>Chitinophagales</taxon>
        <taxon>Chitinophagaceae</taxon>
        <taxon>Chitinophaga</taxon>
    </lineage>
</organism>
<dbReference type="RefSeq" id="WP_157308635.1">
    <property type="nucleotide sequence ID" value="NZ_WRXN01000012.1"/>
</dbReference>
<gene>
    <name evidence="2" type="ORF">GO493_23265</name>
</gene>
<dbReference type="AlphaFoldDB" id="A0A7K1UA12"/>
<reference evidence="2 3" key="1">
    <citation type="submission" date="2019-12" db="EMBL/GenBank/DDBJ databases">
        <title>Chitinophaga sp. strain ysch24 (GDMCC 1.1355), whole genome shotgun sequence.</title>
        <authorList>
            <person name="Zhang X."/>
        </authorList>
    </citation>
    <scope>NUCLEOTIDE SEQUENCE [LARGE SCALE GENOMIC DNA]</scope>
    <source>
        <strain evidence="3">ysch24</strain>
    </source>
</reference>
<keyword evidence="3" id="KW-1185">Reference proteome</keyword>
<protein>
    <submittedName>
        <fullName evidence="2">Uncharacterized protein</fullName>
    </submittedName>
</protein>